<evidence type="ECO:0000313" key="2">
    <source>
        <dbReference type="Proteomes" id="UP001642360"/>
    </source>
</evidence>
<dbReference type="PANTHER" id="PTHR31170">
    <property type="entry name" value="BNAC04G53230D PROTEIN"/>
    <property type="match status" value="1"/>
</dbReference>
<evidence type="ECO:0000313" key="1">
    <source>
        <dbReference type="EMBL" id="CAK9176296.1"/>
    </source>
</evidence>
<sequence>MDKRDTGKESGSNSHIIDIEEPYISLAKSMEASLEKLPTLSSKRCIYRVPPKLRKINEVAYTPLIVSIGPLHHGKVGLQAMEKQKRRYLQNFLRRTQKGLLDFVKKANEEEEEIRNCYAETIEFTSDEFVEMILVDVAFIIEVLWGSKYISMVEKNDPLFNNPWMIYDIICDLRLLENQLPFFVLNDLYNMANFQAFQPSFVDLTREYFKKTADKGFYLPETISSHANHLLDFQRKSLRPTKPRQPPKGTGGLDFIPCATKLNEAGVMFKTEKVSKNLFEVKFVEGVLQIPYLEIFDQTEGTLRNMVALEQCHYQQSYMSDYITFLDMLIDSPKDVELLARSGVIKHSLGNNEDVSNLFNKLSKEIGVNFKEYYLVEFMNN</sequence>
<dbReference type="Proteomes" id="UP001642360">
    <property type="component" value="Unassembled WGS sequence"/>
</dbReference>
<gene>
    <name evidence="1" type="ORF">ILEXP_LOCUS46138</name>
</gene>
<reference evidence="1 2" key="1">
    <citation type="submission" date="2024-02" db="EMBL/GenBank/DDBJ databases">
        <authorList>
            <person name="Vignale AGUSTIN F."/>
            <person name="Sosa J E."/>
            <person name="Modenutti C."/>
        </authorList>
    </citation>
    <scope>NUCLEOTIDE SEQUENCE [LARGE SCALE GENOMIC DNA]</scope>
</reference>
<dbReference type="PANTHER" id="PTHR31170:SF25">
    <property type="entry name" value="BNAA09G04570D PROTEIN"/>
    <property type="match status" value="1"/>
</dbReference>
<dbReference type="AlphaFoldDB" id="A0ABC8UBJ7"/>
<comment type="caution">
    <text evidence="1">The sequence shown here is derived from an EMBL/GenBank/DDBJ whole genome shotgun (WGS) entry which is preliminary data.</text>
</comment>
<accession>A0ABC8UBJ7</accession>
<dbReference type="Pfam" id="PF03140">
    <property type="entry name" value="DUF247"/>
    <property type="match status" value="1"/>
</dbReference>
<dbReference type="EMBL" id="CAUOFW020006802">
    <property type="protein sequence ID" value="CAK9176296.1"/>
    <property type="molecule type" value="Genomic_DNA"/>
</dbReference>
<name>A0ABC8UBJ7_9AQUA</name>
<proteinExistence type="predicted"/>
<dbReference type="InterPro" id="IPR004158">
    <property type="entry name" value="DUF247_pln"/>
</dbReference>
<keyword evidence="2" id="KW-1185">Reference proteome</keyword>
<protein>
    <submittedName>
        <fullName evidence="1">Uncharacterized protein</fullName>
    </submittedName>
</protein>
<organism evidence="1 2">
    <name type="scientific">Ilex paraguariensis</name>
    <name type="common">yerba mate</name>
    <dbReference type="NCBI Taxonomy" id="185542"/>
    <lineage>
        <taxon>Eukaryota</taxon>
        <taxon>Viridiplantae</taxon>
        <taxon>Streptophyta</taxon>
        <taxon>Embryophyta</taxon>
        <taxon>Tracheophyta</taxon>
        <taxon>Spermatophyta</taxon>
        <taxon>Magnoliopsida</taxon>
        <taxon>eudicotyledons</taxon>
        <taxon>Gunneridae</taxon>
        <taxon>Pentapetalae</taxon>
        <taxon>asterids</taxon>
        <taxon>campanulids</taxon>
        <taxon>Aquifoliales</taxon>
        <taxon>Aquifoliaceae</taxon>
        <taxon>Ilex</taxon>
    </lineage>
</organism>